<dbReference type="Gene3D" id="2.40.10.220">
    <property type="entry name" value="predicted glycosyltransferase like domains"/>
    <property type="match status" value="1"/>
</dbReference>
<evidence type="ECO:0000313" key="3">
    <source>
        <dbReference type="EMBL" id="QDV06343.1"/>
    </source>
</evidence>
<gene>
    <name evidence="3" type="ORF">Poly30_18520</name>
</gene>
<evidence type="ECO:0000313" key="4">
    <source>
        <dbReference type="Proteomes" id="UP000320390"/>
    </source>
</evidence>
<reference evidence="3 4" key="1">
    <citation type="submission" date="2019-02" db="EMBL/GenBank/DDBJ databases">
        <title>Deep-cultivation of Planctomycetes and their phenomic and genomic characterization uncovers novel biology.</title>
        <authorList>
            <person name="Wiegand S."/>
            <person name="Jogler M."/>
            <person name="Boedeker C."/>
            <person name="Pinto D."/>
            <person name="Vollmers J."/>
            <person name="Rivas-Marin E."/>
            <person name="Kohn T."/>
            <person name="Peeters S.H."/>
            <person name="Heuer A."/>
            <person name="Rast P."/>
            <person name="Oberbeckmann S."/>
            <person name="Bunk B."/>
            <person name="Jeske O."/>
            <person name="Meyerdierks A."/>
            <person name="Storesund J.E."/>
            <person name="Kallscheuer N."/>
            <person name="Luecker S."/>
            <person name="Lage O.M."/>
            <person name="Pohl T."/>
            <person name="Merkel B.J."/>
            <person name="Hornburger P."/>
            <person name="Mueller R.-W."/>
            <person name="Bruemmer F."/>
            <person name="Labrenz M."/>
            <person name="Spormann A.M."/>
            <person name="Op den Camp H."/>
            <person name="Overmann J."/>
            <person name="Amann R."/>
            <person name="Jetten M.S.M."/>
            <person name="Mascher T."/>
            <person name="Medema M.H."/>
            <person name="Devos D.P."/>
            <person name="Kaster A.-K."/>
            <person name="Ovreas L."/>
            <person name="Rohde M."/>
            <person name="Galperin M.Y."/>
            <person name="Jogler C."/>
        </authorList>
    </citation>
    <scope>NUCLEOTIDE SEQUENCE [LARGE SCALE GENOMIC DNA]</scope>
    <source>
        <strain evidence="3 4">Poly30</strain>
    </source>
</reference>
<dbReference type="RefSeq" id="WP_145196436.1">
    <property type="nucleotide sequence ID" value="NZ_CP036434.1"/>
</dbReference>
<dbReference type="Pfam" id="PF07238">
    <property type="entry name" value="PilZ"/>
    <property type="match status" value="1"/>
</dbReference>
<feature type="region of interest" description="Disordered" evidence="1">
    <location>
        <begin position="1"/>
        <end position="26"/>
    </location>
</feature>
<name>A0A518EQH7_9BACT</name>
<dbReference type="Proteomes" id="UP000320390">
    <property type="component" value="Chromosome"/>
</dbReference>
<proteinExistence type="predicted"/>
<accession>A0A518EQH7</accession>
<feature type="compositionally biased region" description="Basic residues" evidence="1">
    <location>
        <begin position="1"/>
        <end position="13"/>
    </location>
</feature>
<dbReference type="AlphaFoldDB" id="A0A518EQH7"/>
<organism evidence="3 4">
    <name type="scientific">Saltatorellus ferox</name>
    <dbReference type="NCBI Taxonomy" id="2528018"/>
    <lineage>
        <taxon>Bacteria</taxon>
        <taxon>Pseudomonadati</taxon>
        <taxon>Planctomycetota</taxon>
        <taxon>Planctomycetia</taxon>
        <taxon>Planctomycetia incertae sedis</taxon>
        <taxon>Saltatorellus</taxon>
    </lineage>
</organism>
<feature type="domain" description="PilZ" evidence="2">
    <location>
        <begin position="132"/>
        <end position="228"/>
    </location>
</feature>
<dbReference type="GO" id="GO:0035438">
    <property type="term" value="F:cyclic-di-GMP binding"/>
    <property type="evidence" value="ECO:0007669"/>
    <property type="project" value="InterPro"/>
</dbReference>
<dbReference type="InterPro" id="IPR009875">
    <property type="entry name" value="PilZ_domain"/>
</dbReference>
<keyword evidence="4" id="KW-1185">Reference proteome</keyword>
<protein>
    <submittedName>
        <fullName evidence="3">PilZ domain protein</fullName>
    </submittedName>
</protein>
<dbReference type="EMBL" id="CP036434">
    <property type="protein sequence ID" value="QDV06343.1"/>
    <property type="molecule type" value="Genomic_DNA"/>
</dbReference>
<dbReference type="OrthoDB" id="6746848at2"/>
<evidence type="ECO:0000259" key="2">
    <source>
        <dbReference type="Pfam" id="PF07238"/>
    </source>
</evidence>
<sequence length="258" mass="29253">MKFSLFKRAKRHSSAPAPRESTRPQHAALPEAEDLHVQLLLDGHQPFRVELYDMNIQGAEIVLPFHLAPLGGEGEVVELDIYHPKDGWRVRAIGRVRRLDQWDDAMVLIEIQFSQLGDLYAQLDDALGRYFNRRSAMRVKPDIDSVVRVKIAYGPHRVRGEAQDLSRTGLGVSLPLVQAAIFRSGERVTIFVDVPGIKEPFEGPAVIKHGYRSGPDVVLGIEFDLLADSPMKKRRAEFLRYVEARREAIEAWQLRLTS</sequence>
<evidence type="ECO:0000256" key="1">
    <source>
        <dbReference type="SAM" id="MobiDB-lite"/>
    </source>
</evidence>